<evidence type="ECO:0000313" key="2">
    <source>
        <dbReference type="EMBL" id="KNE28166.1"/>
    </source>
</evidence>
<dbReference type="Gene3D" id="3.40.630.30">
    <property type="match status" value="1"/>
</dbReference>
<reference evidence="2 3" key="1">
    <citation type="submission" date="2015-07" db="EMBL/GenBank/DDBJ databases">
        <title>Draft genome of Achromobacter spanius.</title>
        <authorList>
            <person name="Wang X."/>
        </authorList>
    </citation>
    <scope>NUCLEOTIDE SEQUENCE [LARGE SCALE GENOMIC DNA]</scope>
    <source>
        <strain evidence="2 3">CGMCC9173</strain>
    </source>
</reference>
<sequence length="143" mass="15990">MRIDIEKLRPDHIRDIQLQDPQSFLQSALTPEYAAELCAQTGVAWAAVADGRTIACAGLLEMWPGRAQGWALFSPAALGNFVGIHRMAKRVLCDCAWQRVEVMVDANHAAGVRWAERLGFTLEGRMRKYTSDGRDCLIYARVE</sequence>
<evidence type="ECO:0000259" key="1">
    <source>
        <dbReference type="PROSITE" id="PS51186"/>
    </source>
</evidence>
<gene>
    <name evidence="2" type="ORF">AFM18_08345</name>
</gene>
<name>A0AAW3I5T4_9BURK</name>
<dbReference type="SUPFAM" id="SSF55729">
    <property type="entry name" value="Acyl-CoA N-acyltransferases (Nat)"/>
    <property type="match status" value="1"/>
</dbReference>
<dbReference type="Proteomes" id="UP000037511">
    <property type="component" value="Unassembled WGS sequence"/>
</dbReference>
<comment type="caution">
    <text evidence="2">The sequence shown here is derived from an EMBL/GenBank/DDBJ whole genome shotgun (WGS) entry which is preliminary data.</text>
</comment>
<dbReference type="PROSITE" id="PS51186">
    <property type="entry name" value="GNAT"/>
    <property type="match status" value="1"/>
</dbReference>
<dbReference type="InterPro" id="IPR016181">
    <property type="entry name" value="Acyl_CoA_acyltransferase"/>
</dbReference>
<organism evidence="2 3">
    <name type="scientific">Achromobacter spanius</name>
    <dbReference type="NCBI Taxonomy" id="217203"/>
    <lineage>
        <taxon>Bacteria</taxon>
        <taxon>Pseudomonadati</taxon>
        <taxon>Pseudomonadota</taxon>
        <taxon>Betaproteobacteria</taxon>
        <taxon>Burkholderiales</taxon>
        <taxon>Alcaligenaceae</taxon>
        <taxon>Achromobacter</taxon>
    </lineage>
</organism>
<feature type="domain" description="N-acetyltransferase" evidence="1">
    <location>
        <begin position="3"/>
        <end position="143"/>
    </location>
</feature>
<dbReference type="EMBL" id="LGVG01000008">
    <property type="protein sequence ID" value="KNE28166.1"/>
    <property type="molecule type" value="Genomic_DNA"/>
</dbReference>
<dbReference type="InterPro" id="IPR000182">
    <property type="entry name" value="GNAT_dom"/>
</dbReference>
<dbReference type="RefSeq" id="WP_050446329.1">
    <property type="nucleotide sequence ID" value="NZ_LGVG01000008.1"/>
</dbReference>
<dbReference type="GO" id="GO:0016747">
    <property type="term" value="F:acyltransferase activity, transferring groups other than amino-acyl groups"/>
    <property type="evidence" value="ECO:0007669"/>
    <property type="project" value="InterPro"/>
</dbReference>
<proteinExistence type="predicted"/>
<accession>A0AAW3I5T4</accession>
<evidence type="ECO:0000313" key="3">
    <source>
        <dbReference type="Proteomes" id="UP000037511"/>
    </source>
</evidence>
<dbReference type="AlphaFoldDB" id="A0AAW3I5T4"/>
<protein>
    <recommendedName>
        <fullName evidence="1">N-acetyltransferase domain-containing protein</fullName>
    </recommendedName>
</protein>